<reference evidence="1 2" key="1">
    <citation type="journal article" date="2014" name="ISME J.">
        <title>Candidatus Competibacter-lineage genomes retrieved from metagenomes reveal functional metabolic diversity.</title>
        <authorList>
            <person name="McIlroy S.J."/>
            <person name="Albertsen M."/>
            <person name="Andresen E.K."/>
            <person name="Saunders A.M."/>
            <person name="Kristiansen R."/>
            <person name="Stokholm-Bjerregaard M."/>
            <person name="Nielsen K.L."/>
            <person name="Nielsen P.H."/>
        </authorList>
    </citation>
    <scope>NUCLEOTIDE SEQUENCE [LARGE SCALE GENOMIC DNA]</scope>
    <source>
        <strain evidence="1 2">Run_B_J11</strain>
    </source>
</reference>
<protein>
    <submittedName>
        <fullName evidence="1">Uncharacterized protein</fullName>
    </submittedName>
</protein>
<gene>
    <name evidence="1" type="ORF">BN874_1800006</name>
</gene>
<sequence length="386" mass="42745">MNTLWPPLALLETELFSPSDALIERWRSGVKLPADMQRALDADPESHARRSALETALSTDPAIAEAAPIPPVPPDLRALIRQRVASRQATFSRLPTPGQIVRIDEVRGPNGLLHWDLPRPLTVLLVESTATRQVWYGWLVMAESDYAGYWDLLLGSEDEPCDPLARMVQLWNPVHVYLPSVSRVLAQLTPNRLVAVRALAVDCATASEPDPAPAQPGRIVRRQVAGHWLHTGTPLGGPDDPRHAYQRLCHAYAAAVREPARLAHAQPTLAERLLSLLRKASEACSLALTTAPAPVMGEATTEIYRLGDWLELELHESPDEVGILTLRIRNLQATPCRVQIVRQGEVRRESVLEPHQDARILVEAAPSTELVLLDENGERLRWPLAE</sequence>
<accession>A0A7U7J252</accession>
<dbReference type="RefSeq" id="WP_051497557.1">
    <property type="nucleotide sequence ID" value="NZ_CBTK010000091.1"/>
</dbReference>
<dbReference type="Proteomes" id="UP000019184">
    <property type="component" value="Unassembled WGS sequence"/>
</dbReference>
<keyword evidence="2" id="KW-1185">Reference proteome</keyword>
<name>A0A7U7J252_9GAMM</name>
<organism evidence="1 2">
    <name type="scientific">Candidatus Contendobacter odensis Run_B_J11</name>
    <dbReference type="NCBI Taxonomy" id="1400861"/>
    <lineage>
        <taxon>Bacteria</taxon>
        <taxon>Pseudomonadati</taxon>
        <taxon>Pseudomonadota</taxon>
        <taxon>Gammaproteobacteria</taxon>
        <taxon>Candidatus Competibacteraceae</taxon>
        <taxon>Candidatus Contendibacter</taxon>
    </lineage>
</organism>
<dbReference type="OrthoDB" id="7060160at2"/>
<comment type="caution">
    <text evidence="1">The sequence shown here is derived from an EMBL/GenBank/DDBJ whole genome shotgun (WGS) entry which is preliminary data.</text>
</comment>
<proteinExistence type="predicted"/>
<dbReference type="AlphaFoldDB" id="A0A7U7J252"/>
<evidence type="ECO:0000313" key="1">
    <source>
        <dbReference type="EMBL" id="CDH44668.1"/>
    </source>
</evidence>
<evidence type="ECO:0000313" key="2">
    <source>
        <dbReference type="Proteomes" id="UP000019184"/>
    </source>
</evidence>
<dbReference type="EMBL" id="CBTK010000091">
    <property type="protein sequence ID" value="CDH44668.1"/>
    <property type="molecule type" value="Genomic_DNA"/>
</dbReference>